<accession>W4KA13</accession>
<feature type="chain" id="PRO_5004845319" evidence="1">
    <location>
        <begin position="18"/>
        <end position="173"/>
    </location>
</feature>
<dbReference type="GeneID" id="20676168"/>
<dbReference type="OrthoDB" id="2910007at2759"/>
<dbReference type="AlphaFoldDB" id="W4KA13"/>
<name>W4KA13_HETIT</name>
<evidence type="ECO:0000313" key="3">
    <source>
        <dbReference type="Proteomes" id="UP000030671"/>
    </source>
</evidence>
<protein>
    <submittedName>
        <fullName evidence="2">Uncharacterized protein</fullName>
    </submittedName>
</protein>
<dbReference type="RefSeq" id="XP_009546497.1">
    <property type="nucleotide sequence ID" value="XM_009548202.1"/>
</dbReference>
<feature type="signal peptide" evidence="1">
    <location>
        <begin position="1"/>
        <end position="17"/>
    </location>
</feature>
<evidence type="ECO:0000313" key="2">
    <source>
        <dbReference type="EMBL" id="ETW81906.1"/>
    </source>
</evidence>
<dbReference type="InParanoid" id="W4KA13"/>
<proteinExistence type="predicted"/>
<dbReference type="HOGENOM" id="CLU_125099_0_0_1"/>
<dbReference type="KEGG" id="hir:HETIRDRAFT_451587"/>
<gene>
    <name evidence="2" type="ORF">HETIRDRAFT_451587</name>
</gene>
<dbReference type="Proteomes" id="UP000030671">
    <property type="component" value="Unassembled WGS sequence"/>
</dbReference>
<keyword evidence="1" id="KW-0732">Signal</keyword>
<reference evidence="2 3" key="1">
    <citation type="journal article" date="2012" name="New Phytol.">
        <title>Insight into trade-off between wood decay and parasitism from the genome of a fungal forest pathogen.</title>
        <authorList>
            <person name="Olson A."/>
            <person name="Aerts A."/>
            <person name="Asiegbu F."/>
            <person name="Belbahri L."/>
            <person name="Bouzid O."/>
            <person name="Broberg A."/>
            <person name="Canback B."/>
            <person name="Coutinho P.M."/>
            <person name="Cullen D."/>
            <person name="Dalman K."/>
            <person name="Deflorio G."/>
            <person name="van Diepen L.T."/>
            <person name="Dunand C."/>
            <person name="Duplessis S."/>
            <person name="Durling M."/>
            <person name="Gonthier P."/>
            <person name="Grimwood J."/>
            <person name="Fossdal C.G."/>
            <person name="Hansson D."/>
            <person name="Henrissat B."/>
            <person name="Hietala A."/>
            <person name="Himmelstrand K."/>
            <person name="Hoffmeister D."/>
            <person name="Hogberg N."/>
            <person name="James T.Y."/>
            <person name="Karlsson M."/>
            <person name="Kohler A."/>
            <person name="Kues U."/>
            <person name="Lee Y.H."/>
            <person name="Lin Y.C."/>
            <person name="Lind M."/>
            <person name="Lindquist E."/>
            <person name="Lombard V."/>
            <person name="Lucas S."/>
            <person name="Lunden K."/>
            <person name="Morin E."/>
            <person name="Murat C."/>
            <person name="Park J."/>
            <person name="Raffaello T."/>
            <person name="Rouze P."/>
            <person name="Salamov A."/>
            <person name="Schmutz J."/>
            <person name="Solheim H."/>
            <person name="Stahlberg J."/>
            <person name="Velez H."/>
            <person name="de Vries R.P."/>
            <person name="Wiebenga A."/>
            <person name="Woodward S."/>
            <person name="Yakovlev I."/>
            <person name="Garbelotto M."/>
            <person name="Martin F."/>
            <person name="Grigoriev I.V."/>
            <person name="Stenlid J."/>
        </authorList>
    </citation>
    <scope>NUCLEOTIDE SEQUENCE [LARGE SCALE GENOMIC DNA]</scope>
    <source>
        <strain evidence="2 3">TC 32-1</strain>
    </source>
</reference>
<sequence length="173" mass="17983">MKLSIFSAFALASTALAANTNMDINNFVDSLSESLHIILPNILTLVAAHQANETSIGAQFAQLNTVWDTAGRDLGNVAPSDGSNTTAPTNDDISITFASTLSQTASSLSNLTPTLVANVNSMFSTLDPIVSGTVANFTTALPGGLALVHDLMLDAKQFFQAEGMSLTVTSLGF</sequence>
<organism evidence="2 3">
    <name type="scientific">Heterobasidion irregulare (strain TC 32-1)</name>
    <dbReference type="NCBI Taxonomy" id="747525"/>
    <lineage>
        <taxon>Eukaryota</taxon>
        <taxon>Fungi</taxon>
        <taxon>Dikarya</taxon>
        <taxon>Basidiomycota</taxon>
        <taxon>Agaricomycotina</taxon>
        <taxon>Agaricomycetes</taxon>
        <taxon>Russulales</taxon>
        <taxon>Bondarzewiaceae</taxon>
        <taxon>Heterobasidion</taxon>
        <taxon>Heterobasidion annosum species complex</taxon>
    </lineage>
</organism>
<keyword evidence="3" id="KW-1185">Reference proteome</keyword>
<dbReference type="EMBL" id="KI925458">
    <property type="protein sequence ID" value="ETW81906.1"/>
    <property type="molecule type" value="Genomic_DNA"/>
</dbReference>
<evidence type="ECO:0000256" key="1">
    <source>
        <dbReference type="SAM" id="SignalP"/>
    </source>
</evidence>